<dbReference type="EMBL" id="GDJX01017870">
    <property type="protein sequence ID" value="JAT50066.1"/>
    <property type="molecule type" value="Transcribed_RNA"/>
</dbReference>
<proteinExistence type="predicted"/>
<dbReference type="AlphaFoldDB" id="A0A1D1Y626"/>
<feature type="non-terminal residue" evidence="1">
    <location>
        <position position="1"/>
    </location>
</feature>
<name>A0A1D1Y626_9ARAE</name>
<gene>
    <name evidence="1" type="primary">PA1618_0</name>
    <name evidence="1" type="ORF">g.107455</name>
</gene>
<sequence>SVSLSPSHFRPASYLFLSPPWAVKVVTHQTRVVLGSCGWRMLVHLSKELDKLVIRTVGHLFTERFDELDHLLLTAQHVVDDPTLLKYGYIHGGVDDAVQEGHVPGEMIVEAGAADS</sequence>
<evidence type="ECO:0000313" key="1">
    <source>
        <dbReference type="EMBL" id="JAT50066.1"/>
    </source>
</evidence>
<accession>A0A1D1Y626</accession>
<organism evidence="1">
    <name type="scientific">Anthurium amnicola</name>
    <dbReference type="NCBI Taxonomy" id="1678845"/>
    <lineage>
        <taxon>Eukaryota</taxon>
        <taxon>Viridiplantae</taxon>
        <taxon>Streptophyta</taxon>
        <taxon>Embryophyta</taxon>
        <taxon>Tracheophyta</taxon>
        <taxon>Spermatophyta</taxon>
        <taxon>Magnoliopsida</taxon>
        <taxon>Liliopsida</taxon>
        <taxon>Araceae</taxon>
        <taxon>Pothoideae</taxon>
        <taxon>Potheae</taxon>
        <taxon>Anthurium</taxon>
    </lineage>
</organism>
<reference evidence="1" key="1">
    <citation type="submission" date="2015-07" db="EMBL/GenBank/DDBJ databases">
        <title>Transcriptome Assembly of Anthurium amnicola.</title>
        <authorList>
            <person name="Suzuki J."/>
        </authorList>
    </citation>
    <scope>NUCLEOTIDE SEQUENCE</scope>
</reference>
<protein>
    <submittedName>
        <fullName evidence="1">Putative esterase PA1618</fullName>
    </submittedName>
</protein>